<proteinExistence type="predicted"/>
<dbReference type="RefSeq" id="XP_018279793.1">
    <property type="nucleotide sequence ID" value="XM_018427301.1"/>
</dbReference>
<feature type="compositionally biased region" description="Basic and acidic residues" evidence="1">
    <location>
        <begin position="271"/>
        <end position="286"/>
    </location>
</feature>
<dbReference type="Proteomes" id="UP000053611">
    <property type="component" value="Unassembled WGS sequence"/>
</dbReference>
<accession>A0A0J0XQE5</accession>
<evidence type="ECO:0000313" key="2">
    <source>
        <dbReference type="EMBL" id="KLT43302.1"/>
    </source>
</evidence>
<feature type="compositionally biased region" description="Polar residues" evidence="1">
    <location>
        <begin position="211"/>
        <end position="230"/>
    </location>
</feature>
<evidence type="ECO:0000256" key="1">
    <source>
        <dbReference type="SAM" id="MobiDB-lite"/>
    </source>
</evidence>
<evidence type="ECO:0000313" key="3">
    <source>
        <dbReference type="Proteomes" id="UP000053611"/>
    </source>
</evidence>
<sequence>MWPYGQFYRTLVNCAADDETHIRPRGFRLVGLIVDGDDLLKDDRNQRRIKDDLVVVYVDLSDLIFRPFDSDGGEISLSFGWKRVSNFARRSNGRFTFETIAKSDEHCGVPVEFLIHDQDVTAFETFVRKCLNQSNYSGAALDHNETSPNFDNTVQIADGADVEAALPSGAALSDETPRVVIQPGKPEQSTSVTKPKRKSSSAAPRRSSRAEQSPTTMIASQGSSPLSEMNTPDAVIPSVASAKIPPSDSTRNKSCETVEETPYAAVALRSSPEDSLVRENQRRGISGDDNDLVVATTVHSTPSSERRSPTPKIPFLPVEDDERMVGVS</sequence>
<keyword evidence="3" id="KW-1185">Reference proteome</keyword>
<organism evidence="2 3">
    <name type="scientific">Cutaneotrichosporon oleaginosum</name>
    <dbReference type="NCBI Taxonomy" id="879819"/>
    <lineage>
        <taxon>Eukaryota</taxon>
        <taxon>Fungi</taxon>
        <taxon>Dikarya</taxon>
        <taxon>Basidiomycota</taxon>
        <taxon>Agaricomycotina</taxon>
        <taxon>Tremellomycetes</taxon>
        <taxon>Trichosporonales</taxon>
        <taxon>Trichosporonaceae</taxon>
        <taxon>Cutaneotrichosporon</taxon>
    </lineage>
</organism>
<protein>
    <submittedName>
        <fullName evidence="2">Uncharacterized protein</fullName>
    </submittedName>
</protein>
<dbReference type="EMBL" id="KQ087196">
    <property type="protein sequence ID" value="KLT43302.1"/>
    <property type="molecule type" value="Genomic_DNA"/>
</dbReference>
<reference evidence="2 3" key="1">
    <citation type="submission" date="2015-03" db="EMBL/GenBank/DDBJ databases">
        <title>Genomics and transcriptomics of the oil-accumulating basidiomycete yeast T. oleaginosus allow insights into substrate utilization and the diverse evolutionary trajectories of mating systems in fungi.</title>
        <authorList>
            <consortium name="DOE Joint Genome Institute"/>
            <person name="Kourist R."/>
            <person name="Kracht O."/>
            <person name="Bracharz F."/>
            <person name="Lipzen A."/>
            <person name="Nolan M."/>
            <person name="Ohm R."/>
            <person name="Grigoriev I."/>
            <person name="Sun S."/>
            <person name="Heitman J."/>
            <person name="Bruck T."/>
            <person name="Nowrousian M."/>
        </authorList>
    </citation>
    <scope>NUCLEOTIDE SEQUENCE [LARGE SCALE GENOMIC DNA]</scope>
    <source>
        <strain evidence="2 3">IBC0246</strain>
    </source>
</reference>
<name>A0A0J0XQE5_9TREE</name>
<dbReference type="AlphaFoldDB" id="A0A0J0XQE5"/>
<feature type="region of interest" description="Disordered" evidence="1">
    <location>
        <begin position="169"/>
        <end position="328"/>
    </location>
</feature>
<gene>
    <name evidence="2" type="ORF">CC85DRAFT_61665</name>
</gene>
<dbReference type="GeneID" id="28987904"/>